<evidence type="ECO:0000256" key="1">
    <source>
        <dbReference type="ARBA" id="ARBA00022679"/>
    </source>
</evidence>
<dbReference type="PANTHER" id="PTHR43420:SF47">
    <property type="entry name" value="N-ACETYLTRANSFERASE DOMAIN-CONTAINING PROTEIN"/>
    <property type="match status" value="1"/>
</dbReference>
<dbReference type="InterPro" id="IPR000182">
    <property type="entry name" value="GNAT_dom"/>
</dbReference>
<evidence type="ECO:0000313" key="4">
    <source>
        <dbReference type="EMBL" id="MDC7716630.1"/>
    </source>
</evidence>
<dbReference type="PROSITE" id="PS51186">
    <property type="entry name" value="GNAT"/>
    <property type="match status" value="1"/>
</dbReference>
<dbReference type="Proteomes" id="UP001219956">
    <property type="component" value="Unassembled WGS sequence"/>
</dbReference>
<dbReference type="CDD" id="cd04301">
    <property type="entry name" value="NAT_SF"/>
    <property type="match status" value="1"/>
</dbReference>
<organism evidence="4 5">
    <name type="scientific">Vogesella aquatica</name>
    <dbReference type="NCBI Taxonomy" id="2984206"/>
    <lineage>
        <taxon>Bacteria</taxon>
        <taxon>Pseudomonadati</taxon>
        <taxon>Pseudomonadota</taxon>
        <taxon>Betaproteobacteria</taxon>
        <taxon>Neisseriales</taxon>
        <taxon>Chromobacteriaceae</taxon>
        <taxon>Vogesella</taxon>
    </lineage>
</organism>
<dbReference type="PANTHER" id="PTHR43420">
    <property type="entry name" value="ACETYLTRANSFERASE"/>
    <property type="match status" value="1"/>
</dbReference>
<proteinExistence type="predicted"/>
<protein>
    <submittedName>
        <fullName evidence="4">GNAT family N-acetyltransferase</fullName>
    </submittedName>
</protein>
<comment type="caution">
    <text evidence="4">The sequence shown here is derived from an EMBL/GenBank/DDBJ whole genome shotgun (WGS) entry which is preliminary data.</text>
</comment>
<keyword evidence="1" id="KW-0808">Transferase</keyword>
<dbReference type="Gene3D" id="3.40.630.30">
    <property type="match status" value="1"/>
</dbReference>
<feature type="domain" description="N-acetyltransferase" evidence="3">
    <location>
        <begin position="4"/>
        <end position="167"/>
    </location>
</feature>
<dbReference type="InterPro" id="IPR016181">
    <property type="entry name" value="Acyl_CoA_acyltransferase"/>
</dbReference>
<dbReference type="EMBL" id="JAQQLF010000006">
    <property type="protein sequence ID" value="MDC7716630.1"/>
    <property type="molecule type" value="Genomic_DNA"/>
</dbReference>
<evidence type="ECO:0000256" key="2">
    <source>
        <dbReference type="ARBA" id="ARBA00023315"/>
    </source>
</evidence>
<evidence type="ECO:0000259" key="3">
    <source>
        <dbReference type="PROSITE" id="PS51186"/>
    </source>
</evidence>
<accession>A0ABT5IWG6</accession>
<keyword evidence="5" id="KW-1185">Reference proteome</keyword>
<keyword evidence="2" id="KW-0012">Acyltransferase</keyword>
<dbReference type="InterPro" id="IPR050680">
    <property type="entry name" value="YpeA/RimI_acetyltransf"/>
</dbReference>
<dbReference type="RefSeq" id="WP_272751027.1">
    <property type="nucleotide sequence ID" value="NZ_JAQQLF010000006.1"/>
</dbReference>
<name>A0ABT5IWG6_9NEIS</name>
<dbReference type="SUPFAM" id="SSF55729">
    <property type="entry name" value="Acyl-CoA N-acyltransferases (Nat)"/>
    <property type="match status" value="1"/>
</dbReference>
<gene>
    <name evidence="4" type="ORF">PQU95_05310</name>
</gene>
<dbReference type="Pfam" id="PF00583">
    <property type="entry name" value="Acetyltransf_1"/>
    <property type="match status" value="1"/>
</dbReference>
<reference evidence="4 5" key="1">
    <citation type="submission" date="2023-01" db="EMBL/GenBank/DDBJ databases">
        <title>Novel species of the genus Vogesella isolated from rivers.</title>
        <authorList>
            <person name="Lu H."/>
        </authorList>
    </citation>
    <scope>NUCLEOTIDE SEQUENCE [LARGE SCALE GENOMIC DNA]</scope>
    <source>
        <strain evidence="4 5">DC21W</strain>
    </source>
</reference>
<evidence type="ECO:0000313" key="5">
    <source>
        <dbReference type="Proteomes" id="UP001219956"/>
    </source>
</evidence>
<sequence length="182" mass="19582">MSDIRLRPARPGDDALLASLHAGSWQRAYAGQLPAAFLRDELGDFMAAKWAARLAEPAATYRIAIAEVAGEAAGFVCLWPGAEPGKGVYLDNLHVLAAFQGLGLGKHLMAWAAAETQQGWPQQPMFLYVLAANAQARAVYQRMGGFETMHQDVAMPGNVTLPAMQVTWQDVPGLLALLQRPG</sequence>